<evidence type="ECO:0000256" key="1">
    <source>
        <dbReference type="SAM" id="MobiDB-lite"/>
    </source>
</evidence>
<dbReference type="Proteomes" id="UP000536685">
    <property type="component" value="Unassembled WGS sequence"/>
</dbReference>
<proteinExistence type="predicted"/>
<feature type="compositionally biased region" description="Basic and acidic residues" evidence="1">
    <location>
        <begin position="1"/>
        <end position="24"/>
    </location>
</feature>
<dbReference type="RefSeq" id="WP_184238420.1">
    <property type="nucleotide sequence ID" value="NZ_JACHMJ010000001.1"/>
</dbReference>
<accession>A0A841AS09</accession>
<reference evidence="2 3" key="1">
    <citation type="submission" date="2020-08" db="EMBL/GenBank/DDBJ databases">
        <title>Sequencing the genomes of 1000 actinobacteria strains.</title>
        <authorList>
            <person name="Klenk H.-P."/>
        </authorList>
    </citation>
    <scope>NUCLEOTIDE SEQUENCE [LARGE SCALE GENOMIC DNA]</scope>
    <source>
        <strain evidence="2 3">DSM 105784</strain>
    </source>
</reference>
<comment type="caution">
    <text evidence="2">The sequence shown here is derived from an EMBL/GenBank/DDBJ whole genome shotgun (WGS) entry which is preliminary data.</text>
</comment>
<protein>
    <submittedName>
        <fullName evidence="2">Uncharacterized protein</fullName>
    </submittedName>
</protein>
<feature type="compositionally biased region" description="Basic and acidic residues" evidence="1">
    <location>
        <begin position="32"/>
        <end position="44"/>
    </location>
</feature>
<organism evidence="2 3">
    <name type="scientific">Conyzicola lurida</name>
    <dbReference type="NCBI Taxonomy" id="1172621"/>
    <lineage>
        <taxon>Bacteria</taxon>
        <taxon>Bacillati</taxon>
        <taxon>Actinomycetota</taxon>
        <taxon>Actinomycetes</taxon>
        <taxon>Micrococcales</taxon>
        <taxon>Microbacteriaceae</taxon>
        <taxon>Conyzicola</taxon>
    </lineage>
</organism>
<evidence type="ECO:0000313" key="3">
    <source>
        <dbReference type="Proteomes" id="UP000536685"/>
    </source>
</evidence>
<feature type="region of interest" description="Disordered" evidence="1">
    <location>
        <begin position="1"/>
        <end position="71"/>
    </location>
</feature>
<evidence type="ECO:0000313" key="2">
    <source>
        <dbReference type="EMBL" id="MBB5844355.1"/>
    </source>
</evidence>
<keyword evidence="3" id="KW-1185">Reference proteome</keyword>
<sequence>MTDREHTAADEYHDGNERDVEIKQTETVSDSEGVKQDTEIDEKSISVTPGTGGPDDGGDIELDPADYHPEG</sequence>
<dbReference type="AlphaFoldDB" id="A0A841AS09"/>
<name>A0A841AS09_9MICO</name>
<dbReference type="EMBL" id="JACHMJ010000001">
    <property type="protein sequence ID" value="MBB5844355.1"/>
    <property type="molecule type" value="Genomic_DNA"/>
</dbReference>
<gene>
    <name evidence="2" type="ORF">HD599_002678</name>
</gene>